<organism evidence="4 5">
    <name type="scientific">Candidatus Chazhemtobacterium aquaticus</name>
    <dbReference type="NCBI Taxonomy" id="2715735"/>
    <lineage>
        <taxon>Bacteria</taxon>
        <taxon>Candidatus Chazhemtobacteraceae</taxon>
        <taxon>Candidatus Chazhemtobacterium</taxon>
    </lineage>
</organism>
<dbReference type="InterPro" id="IPR027381">
    <property type="entry name" value="LytR/CpsA/Psr_C"/>
</dbReference>
<evidence type="ECO:0000256" key="1">
    <source>
        <dbReference type="SAM" id="MobiDB-lite"/>
    </source>
</evidence>
<dbReference type="KEGG" id="caqa:MICH65_0791"/>
<name>A0A857ND85_9BACT</name>
<dbReference type="Proteomes" id="UP000463983">
    <property type="component" value="Chromosome"/>
</dbReference>
<feature type="region of interest" description="Disordered" evidence="1">
    <location>
        <begin position="1"/>
        <end position="64"/>
    </location>
</feature>
<feature type="compositionally biased region" description="Basic and acidic residues" evidence="1">
    <location>
        <begin position="1"/>
        <end position="37"/>
    </location>
</feature>
<evidence type="ECO:0000313" key="4">
    <source>
        <dbReference type="EMBL" id="QHO63772.1"/>
    </source>
</evidence>
<accession>A0A857ND85</accession>
<evidence type="ECO:0000313" key="5">
    <source>
        <dbReference type="Proteomes" id="UP000463983"/>
    </source>
</evidence>
<keyword evidence="2" id="KW-1133">Transmembrane helix</keyword>
<keyword evidence="2" id="KW-0472">Membrane</keyword>
<keyword evidence="5" id="KW-1185">Reference proteome</keyword>
<dbReference type="Gene3D" id="3.30.70.2390">
    <property type="match status" value="1"/>
</dbReference>
<dbReference type="AlphaFoldDB" id="A0A857ND85"/>
<feature type="compositionally biased region" description="Low complexity" evidence="1">
    <location>
        <begin position="49"/>
        <end position="64"/>
    </location>
</feature>
<proteinExistence type="predicted"/>
<dbReference type="Pfam" id="PF13399">
    <property type="entry name" value="LytR_C"/>
    <property type="match status" value="1"/>
</dbReference>
<evidence type="ECO:0000259" key="3">
    <source>
        <dbReference type="Pfam" id="PF13399"/>
    </source>
</evidence>
<feature type="transmembrane region" description="Helical" evidence="2">
    <location>
        <begin position="73"/>
        <end position="93"/>
    </location>
</feature>
<feature type="domain" description="LytR/CpsA/Psr regulator C-terminal" evidence="3">
    <location>
        <begin position="137"/>
        <end position="222"/>
    </location>
</feature>
<sequence length="223" mass="24302">MKKDKESDTKELETGRRLVVEVVKDEDNADDEKTKDEGVEEDTSPIGEVVGMSGSNGSAMSGVSDSGKNGSGMLMIAVIALLILSVTGWMMYVRSEWMRRQELAANQMESEEQTVQEPVVEDEIEVTETEQLERNEISLEILNGSGVAGLAAETMVAFEGLGYEEISVGNAETVPGNELYVRSGYEDKIEVLMDDVLDELEIATISGELEDDGEIIARIVLGE</sequence>
<protein>
    <recommendedName>
        <fullName evidence="3">LytR/CpsA/Psr regulator C-terminal domain-containing protein</fullName>
    </recommendedName>
</protein>
<dbReference type="RefSeq" id="WP_161932133.1">
    <property type="nucleotide sequence ID" value="NZ_CP047901.1"/>
</dbReference>
<dbReference type="EMBL" id="CP047901">
    <property type="protein sequence ID" value="QHO63772.1"/>
    <property type="molecule type" value="Genomic_DNA"/>
</dbReference>
<gene>
    <name evidence="4" type="ORF">MICH65_0791</name>
</gene>
<reference evidence="5" key="1">
    <citation type="journal article" date="2020" name="Microorganisms">
        <title>Complete Genome of a Member of a New Bacterial Lineage in the Microgenomates Group Reveals an Unusual Nucleotide Composition Disparity Between Two Strands of DNA and Limited Metabolic Potential.</title>
        <authorList>
            <person name="Kadnikov V.V."/>
            <person name="Mardanov A.V."/>
            <person name="Beletsky A.V."/>
            <person name="Karnachuk O.V."/>
            <person name="Ravin N.V."/>
        </authorList>
    </citation>
    <scope>NUCLEOTIDE SEQUENCE [LARGE SCALE GENOMIC DNA]</scope>
</reference>
<evidence type="ECO:0000256" key="2">
    <source>
        <dbReference type="SAM" id="Phobius"/>
    </source>
</evidence>
<keyword evidence="2" id="KW-0812">Transmembrane</keyword>